<dbReference type="Proteomes" id="UP000186922">
    <property type="component" value="Unassembled WGS sequence"/>
</dbReference>
<comment type="caution">
    <text evidence="2">The sequence shown here is derived from an EMBL/GenBank/DDBJ whole genome shotgun (WGS) entry which is preliminary data.</text>
</comment>
<proteinExistence type="predicted"/>
<evidence type="ECO:0000313" key="3">
    <source>
        <dbReference type="Proteomes" id="UP000186922"/>
    </source>
</evidence>
<feature type="transmembrane region" description="Helical" evidence="1">
    <location>
        <begin position="91"/>
        <end position="113"/>
    </location>
</feature>
<dbReference type="EMBL" id="BDGG01000006">
    <property type="protein sequence ID" value="GAV00757.1"/>
    <property type="molecule type" value="Genomic_DNA"/>
</dbReference>
<keyword evidence="1" id="KW-1133">Transmembrane helix</keyword>
<keyword evidence="3" id="KW-1185">Reference proteome</keyword>
<keyword evidence="1" id="KW-0472">Membrane</keyword>
<accession>A0A1D1VGH7</accession>
<evidence type="ECO:0000256" key="1">
    <source>
        <dbReference type="SAM" id="Phobius"/>
    </source>
</evidence>
<keyword evidence="1" id="KW-0812">Transmembrane</keyword>
<sequence>MDTAGIALFAFVIVMVMADGVLGNWLALLHGVASHIFSAVTPMITGMEHRYENFMTADQVSVKMVEYALEFYNMMEHRCDVQKRSLMDDHFMYKIAAGTLVAALVLMVCAFAVTVRVLRGRISALQVHQRDVMLAMQNVPTLPRPGQVARA</sequence>
<organism evidence="2 3">
    <name type="scientific">Ramazzottius varieornatus</name>
    <name type="common">Water bear</name>
    <name type="synonym">Tardigrade</name>
    <dbReference type="NCBI Taxonomy" id="947166"/>
    <lineage>
        <taxon>Eukaryota</taxon>
        <taxon>Metazoa</taxon>
        <taxon>Ecdysozoa</taxon>
        <taxon>Tardigrada</taxon>
        <taxon>Eutardigrada</taxon>
        <taxon>Parachela</taxon>
        <taxon>Hypsibioidea</taxon>
        <taxon>Ramazzottiidae</taxon>
        <taxon>Ramazzottius</taxon>
    </lineage>
</organism>
<evidence type="ECO:0000313" key="2">
    <source>
        <dbReference type="EMBL" id="GAV00757.1"/>
    </source>
</evidence>
<dbReference type="AlphaFoldDB" id="A0A1D1VGH7"/>
<reference evidence="2 3" key="1">
    <citation type="journal article" date="2016" name="Nat. Commun.">
        <title>Extremotolerant tardigrade genome and improved radiotolerance of human cultured cells by tardigrade-unique protein.</title>
        <authorList>
            <person name="Hashimoto T."/>
            <person name="Horikawa D.D."/>
            <person name="Saito Y."/>
            <person name="Kuwahara H."/>
            <person name="Kozuka-Hata H."/>
            <person name="Shin-I T."/>
            <person name="Minakuchi Y."/>
            <person name="Ohishi K."/>
            <person name="Motoyama A."/>
            <person name="Aizu T."/>
            <person name="Enomoto A."/>
            <person name="Kondo K."/>
            <person name="Tanaka S."/>
            <person name="Hara Y."/>
            <person name="Koshikawa S."/>
            <person name="Sagara H."/>
            <person name="Miura T."/>
            <person name="Yokobori S."/>
            <person name="Miyagawa K."/>
            <person name="Suzuki Y."/>
            <person name="Kubo T."/>
            <person name="Oyama M."/>
            <person name="Kohara Y."/>
            <person name="Fujiyama A."/>
            <person name="Arakawa K."/>
            <person name="Katayama T."/>
            <person name="Toyoda A."/>
            <person name="Kunieda T."/>
        </authorList>
    </citation>
    <scope>NUCLEOTIDE SEQUENCE [LARGE SCALE GENOMIC DNA]</scope>
    <source>
        <strain evidence="2 3">YOKOZUNA-1</strain>
    </source>
</reference>
<gene>
    <name evidence="2" type="primary">RvY_11559-1</name>
    <name evidence="2" type="synonym">RvY_11559.1</name>
    <name evidence="2" type="ORF">RvY_11559</name>
</gene>
<protein>
    <submittedName>
        <fullName evidence="2">Uncharacterized protein</fullName>
    </submittedName>
</protein>
<name>A0A1D1VGH7_RAMVA</name>